<dbReference type="GO" id="GO:0006457">
    <property type="term" value="P:protein folding"/>
    <property type="evidence" value="ECO:0007669"/>
    <property type="project" value="TreeGrafter"/>
</dbReference>
<dbReference type="Proteomes" id="UP000238479">
    <property type="component" value="Chromosome 1"/>
</dbReference>
<dbReference type="EMBL" id="PDCK01000039">
    <property type="protein sequence ID" value="PRQ58467.1"/>
    <property type="molecule type" value="Genomic_DNA"/>
</dbReference>
<reference evidence="2 3" key="1">
    <citation type="journal article" date="2018" name="Nat. Genet.">
        <title>The Rosa genome provides new insights in the design of modern roses.</title>
        <authorList>
            <person name="Bendahmane M."/>
        </authorList>
    </citation>
    <scope>NUCLEOTIDE SEQUENCE [LARGE SCALE GENOMIC DNA]</scope>
    <source>
        <strain evidence="3">cv. Old Blush</strain>
    </source>
</reference>
<sequence length="59" mass="6749">MQCLEDLATKYSATKFVKIISTYCIPNYPDHNLPTLLVYNNGTVKANHIGLRNFGWRCT</sequence>
<dbReference type="Gene3D" id="3.40.30.10">
    <property type="entry name" value="Glutaredoxin"/>
    <property type="match status" value="1"/>
</dbReference>
<dbReference type="InterPro" id="IPR036249">
    <property type="entry name" value="Thioredoxin-like_sf"/>
</dbReference>
<dbReference type="GO" id="GO:0005737">
    <property type="term" value="C:cytoplasm"/>
    <property type="evidence" value="ECO:0007669"/>
    <property type="project" value="TreeGrafter"/>
</dbReference>
<gene>
    <name evidence="2" type="ORF">RchiOBHm_Chr1g0359641</name>
</gene>
<organism evidence="2 3">
    <name type="scientific">Rosa chinensis</name>
    <name type="common">China rose</name>
    <dbReference type="NCBI Taxonomy" id="74649"/>
    <lineage>
        <taxon>Eukaryota</taxon>
        <taxon>Viridiplantae</taxon>
        <taxon>Streptophyta</taxon>
        <taxon>Embryophyta</taxon>
        <taxon>Tracheophyta</taxon>
        <taxon>Spermatophyta</taxon>
        <taxon>Magnoliopsida</taxon>
        <taxon>eudicotyledons</taxon>
        <taxon>Gunneridae</taxon>
        <taxon>Pentapetalae</taxon>
        <taxon>rosids</taxon>
        <taxon>fabids</taxon>
        <taxon>Rosales</taxon>
        <taxon>Rosaceae</taxon>
        <taxon>Rosoideae</taxon>
        <taxon>Rosoideae incertae sedis</taxon>
        <taxon>Rosa</taxon>
    </lineage>
</organism>
<name>A0A2P6SIG0_ROSCH</name>
<dbReference type="InterPro" id="IPR051498">
    <property type="entry name" value="Phosducin-like_chap/apop_reg"/>
</dbReference>
<evidence type="ECO:0000313" key="2">
    <source>
        <dbReference type="EMBL" id="PRQ58467.1"/>
    </source>
</evidence>
<evidence type="ECO:0000256" key="1">
    <source>
        <dbReference type="ARBA" id="ARBA00009686"/>
    </source>
</evidence>
<dbReference type="PANTHER" id="PTHR45809:SF3">
    <property type="entry name" value="VIRAL IAP-ASSOCIATED FACTOR HOMOLOG"/>
    <property type="match status" value="1"/>
</dbReference>
<evidence type="ECO:0000313" key="3">
    <source>
        <dbReference type="Proteomes" id="UP000238479"/>
    </source>
</evidence>
<dbReference type="PANTHER" id="PTHR45809">
    <property type="entry name" value="VIRAL IAP-ASSOCIATED FACTOR HOMOLOG"/>
    <property type="match status" value="1"/>
</dbReference>
<protein>
    <submittedName>
        <fullName evidence="2">Putative thioredoxin-like protein</fullName>
    </submittedName>
</protein>
<accession>A0A2P6SIG0</accession>
<dbReference type="SUPFAM" id="SSF52833">
    <property type="entry name" value="Thioredoxin-like"/>
    <property type="match status" value="1"/>
</dbReference>
<keyword evidence="3" id="KW-1185">Reference proteome</keyword>
<dbReference type="STRING" id="74649.A0A2P6SIG0"/>
<comment type="caution">
    <text evidence="2">The sequence shown here is derived from an EMBL/GenBank/DDBJ whole genome shotgun (WGS) entry which is preliminary data.</text>
</comment>
<dbReference type="AlphaFoldDB" id="A0A2P6SIG0"/>
<proteinExistence type="inferred from homology"/>
<dbReference type="Gramene" id="PRQ58467">
    <property type="protein sequence ID" value="PRQ58467"/>
    <property type="gene ID" value="RchiOBHm_Chr1g0359641"/>
</dbReference>
<comment type="similarity">
    <text evidence="1">Belongs to the phosducin family.</text>
</comment>